<keyword evidence="3" id="KW-1185">Reference proteome</keyword>
<evidence type="ECO:0000313" key="2">
    <source>
        <dbReference type="EMBL" id="KAK7405214.1"/>
    </source>
</evidence>
<dbReference type="GO" id="GO:0015031">
    <property type="term" value="P:protein transport"/>
    <property type="evidence" value="ECO:0007669"/>
    <property type="project" value="InterPro"/>
</dbReference>
<dbReference type="Pfam" id="PF03398">
    <property type="entry name" value="Ist1"/>
    <property type="match status" value="1"/>
</dbReference>
<dbReference type="PANTHER" id="PTHR12161:SF58">
    <property type="entry name" value="REGULATOR OF VPS4 ACTIVITY IN THE MVB PATHWAY PROTEIN"/>
    <property type="match status" value="1"/>
</dbReference>
<evidence type="ECO:0000313" key="3">
    <source>
        <dbReference type="Proteomes" id="UP001386955"/>
    </source>
</evidence>
<organism evidence="2 3">
    <name type="scientific">Psophocarpus tetragonolobus</name>
    <name type="common">Winged bean</name>
    <name type="synonym">Dolichos tetragonolobus</name>
    <dbReference type="NCBI Taxonomy" id="3891"/>
    <lineage>
        <taxon>Eukaryota</taxon>
        <taxon>Viridiplantae</taxon>
        <taxon>Streptophyta</taxon>
        <taxon>Embryophyta</taxon>
        <taxon>Tracheophyta</taxon>
        <taxon>Spermatophyta</taxon>
        <taxon>Magnoliopsida</taxon>
        <taxon>eudicotyledons</taxon>
        <taxon>Gunneridae</taxon>
        <taxon>Pentapetalae</taxon>
        <taxon>rosids</taxon>
        <taxon>fabids</taxon>
        <taxon>Fabales</taxon>
        <taxon>Fabaceae</taxon>
        <taxon>Papilionoideae</taxon>
        <taxon>50 kb inversion clade</taxon>
        <taxon>NPAAA clade</taxon>
        <taxon>indigoferoid/millettioid clade</taxon>
        <taxon>Phaseoleae</taxon>
        <taxon>Psophocarpus</taxon>
    </lineage>
</organism>
<dbReference type="Gene3D" id="1.20.1260.60">
    <property type="entry name" value="Vacuolar protein sorting-associated protein Ist1"/>
    <property type="match status" value="1"/>
</dbReference>
<proteinExistence type="inferred from homology"/>
<gene>
    <name evidence="2" type="ORF">VNO78_06413</name>
</gene>
<dbReference type="PANTHER" id="PTHR12161">
    <property type="entry name" value="IST1 FAMILY MEMBER"/>
    <property type="match status" value="1"/>
</dbReference>
<comment type="caution">
    <text evidence="2">The sequence shown here is derived from an EMBL/GenBank/DDBJ whole genome shotgun (WGS) entry which is preliminary data.</text>
</comment>
<dbReference type="InterPro" id="IPR042277">
    <property type="entry name" value="IST1-like"/>
</dbReference>
<reference evidence="2 3" key="1">
    <citation type="submission" date="2024-01" db="EMBL/GenBank/DDBJ databases">
        <title>The genomes of 5 underutilized Papilionoideae crops provide insights into root nodulation and disease resistanc.</title>
        <authorList>
            <person name="Jiang F."/>
        </authorList>
    </citation>
    <scope>NUCLEOTIDE SEQUENCE [LARGE SCALE GENOMIC DNA]</scope>
    <source>
        <strain evidence="2">DUOXIRENSHENG_FW03</strain>
        <tissue evidence="2">Leaves</tissue>
    </source>
</reference>
<comment type="similarity">
    <text evidence="1">Belongs to the IST1 family.</text>
</comment>
<name>A0AAN9SS47_PSOTE</name>
<evidence type="ECO:0000256" key="1">
    <source>
        <dbReference type="ARBA" id="ARBA00005536"/>
    </source>
</evidence>
<sequence>MSITLKLCSENLILQFQAQLINQKNRKRVIIKQSRADIAQLLQMDKLENAFARVDQLYKDTCVLAAYSLINNFCECIITNMSHINKCSSIHNLPTNVVVAIASVTYAASRCGELSLLHRTRNLLRERYGREFDIINVELFAGNYVDLELRKNLSFCSVPENEKLLLLNEIAQEHFNTQL</sequence>
<accession>A0AAN9SS47</accession>
<dbReference type="AlphaFoldDB" id="A0AAN9SS47"/>
<dbReference type="InterPro" id="IPR005061">
    <property type="entry name" value="Ist1"/>
</dbReference>
<dbReference type="Proteomes" id="UP001386955">
    <property type="component" value="Unassembled WGS sequence"/>
</dbReference>
<protein>
    <submittedName>
        <fullName evidence="2">Uncharacterized protein</fullName>
    </submittedName>
</protein>
<dbReference type="EMBL" id="JAYMYS010000002">
    <property type="protein sequence ID" value="KAK7405214.1"/>
    <property type="molecule type" value="Genomic_DNA"/>
</dbReference>